<dbReference type="EMBL" id="BQMJ01000065">
    <property type="protein sequence ID" value="GJQ15188.1"/>
    <property type="molecule type" value="Genomic_DNA"/>
</dbReference>
<dbReference type="GO" id="GO:0046872">
    <property type="term" value="F:metal ion binding"/>
    <property type="evidence" value="ECO:0007669"/>
    <property type="project" value="UniProtKB-KW"/>
</dbReference>
<evidence type="ECO:0000256" key="4">
    <source>
        <dbReference type="ARBA" id="ARBA00023014"/>
    </source>
</evidence>
<dbReference type="OrthoDB" id="449252at2759"/>
<dbReference type="Gene3D" id="3.40.5.90">
    <property type="entry name" value="CDGSH iron-sulfur domain, mitoNEET-type"/>
    <property type="match status" value="1"/>
</dbReference>
<evidence type="ECO:0000259" key="6">
    <source>
        <dbReference type="SMART" id="SM00704"/>
    </source>
</evidence>
<evidence type="ECO:0000313" key="8">
    <source>
        <dbReference type="Proteomes" id="UP001061958"/>
    </source>
</evidence>
<dbReference type="GO" id="GO:0051537">
    <property type="term" value="F:2 iron, 2 sulfur cluster binding"/>
    <property type="evidence" value="ECO:0007669"/>
    <property type="project" value="UniProtKB-KW"/>
</dbReference>
<sequence>MMMFVTSGLPGFSKSSQLIHTKVHRQCACFHRKTNQSSQVSKKWVMVEGTGLKLLNGEQRMEMKATKEVKTGERASFCRCWRSAKHPYCDGSHNKYNKETGDHVGPIVVAAVQSSE</sequence>
<gene>
    <name evidence="7" type="ORF">GpartN1_g6979.t1</name>
</gene>
<evidence type="ECO:0000313" key="7">
    <source>
        <dbReference type="EMBL" id="GJQ15188.1"/>
    </source>
</evidence>
<name>A0A9C7UTS7_9RHOD</name>
<comment type="cofactor">
    <cofactor evidence="5">
        <name>[2Fe-2S] cluster</name>
        <dbReference type="ChEBI" id="CHEBI:190135"/>
    </cofactor>
</comment>
<dbReference type="PANTHER" id="PTHR13680">
    <property type="entry name" value="CDGSH IRON-SULFUR DOMAIN-CONTAINING PROTEIN 1"/>
    <property type="match status" value="1"/>
</dbReference>
<keyword evidence="8" id="KW-1185">Reference proteome</keyword>
<comment type="caution">
    <text evidence="7">The sequence shown here is derived from an EMBL/GenBank/DDBJ whole genome shotgun (WGS) entry which is preliminary data.</text>
</comment>
<dbReference type="InterPro" id="IPR045131">
    <property type="entry name" value="CISD1/2"/>
</dbReference>
<dbReference type="AlphaFoldDB" id="A0A9C7UTS7"/>
<dbReference type="Pfam" id="PF09360">
    <property type="entry name" value="zf-CDGSH"/>
    <property type="match status" value="1"/>
</dbReference>
<dbReference type="InterPro" id="IPR042216">
    <property type="entry name" value="MitoNEET_CISD"/>
</dbReference>
<dbReference type="SMART" id="SM00704">
    <property type="entry name" value="ZnF_CDGSH"/>
    <property type="match status" value="1"/>
</dbReference>
<keyword evidence="1" id="KW-0001">2Fe-2S</keyword>
<accession>A0A9C7UTS7</accession>
<protein>
    <recommendedName>
        <fullName evidence="6">Iron-binding zinc finger CDGSH type domain-containing protein</fullName>
    </recommendedName>
</protein>
<evidence type="ECO:0000256" key="1">
    <source>
        <dbReference type="ARBA" id="ARBA00022714"/>
    </source>
</evidence>
<proteinExistence type="predicted"/>
<evidence type="ECO:0000256" key="2">
    <source>
        <dbReference type="ARBA" id="ARBA00022723"/>
    </source>
</evidence>
<keyword evidence="4" id="KW-0411">Iron-sulfur</keyword>
<reference evidence="7" key="1">
    <citation type="journal article" date="2022" name="Proc. Natl. Acad. Sci. U.S.A.">
        <title>Life cycle and functional genomics of the unicellular red alga Galdieria for elucidating algal and plant evolution and industrial use.</title>
        <authorList>
            <person name="Hirooka S."/>
            <person name="Itabashi T."/>
            <person name="Ichinose T.M."/>
            <person name="Onuma R."/>
            <person name="Fujiwara T."/>
            <person name="Yamashita S."/>
            <person name="Jong L.W."/>
            <person name="Tomita R."/>
            <person name="Iwane A.H."/>
            <person name="Miyagishima S.Y."/>
        </authorList>
    </citation>
    <scope>NUCLEOTIDE SEQUENCE</scope>
    <source>
        <strain evidence="7">NBRC 102759</strain>
    </source>
</reference>
<keyword evidence="2" id="KW-0479">Metal-binding</keyword>
<dbReference type="PANTHER" id="PTHR13680:SF5">
    <property type="entry name" value="CDGSH IRON-SULFUR DOMAIN-CONTAINING PROTEIN 1"/>
    <property type="match status" value="1"/>
</dbReference>
<evidence type="ECO:0000256" key="3">
    <source>
        <dbReference type="ARBA" id="ARBA00023004"/>
    </source>
</evidence>
<keyword evidence="3" id="KW-0408">Iron</keyword>
<organism evidence="7 8">
    <name type="scientific">Galdieria partita</name>
    <dbReference type="NCBI Taxonomy" id="83374"/>
    <lineage>
        <taxon>Eukaryota</taxon>
        <taxon>Rhodophyta</taxon>
        <taxon>Bangiophyceae</taxon>
        <taxon>Galdieriales</taxon>
        <taxon>Galdieriaceae</taxon>
        <taxon>Galdieria</taxon>
    </lineage>
</organism>
<dbReference type="InterPro" id="IPR018967">
    <property type="entry name" value="FeS-contain_CDGSH-typ"/>
</dbReference>
<reference evidence="7" key="2">
    <citation type="submission" date="2022-01" db="EMBL/GenBank/DDBJ databases">
        <authorList>
            <person name="Hirooka S."/>
            <person name="Miyagishima S.Y."/>
        </authorList>
    </citation>
    <scope>NUCLEOTIDE SEQUENCE</scope>
    <source>
        <strain evidence="7">NBRC 102759</strain>
    </source>
</reference>
<evidence type="ECO:0000256" key="5">
    <source>
        <dbReference type="ARBA" id="ARBA00034078"/>
    </source>
</evidence>
<dbReference type="Proteomes" id="UP001061958">
    <property type="component" value="Unassembled WGS sequence"/>
</dbReference>
<dbReference type="GO" id="GO:0010506">
    <property type="term" value="P:regulation of autophagy"/>
    <property type="evidence" value="ECO:0007669"/>
    <property type="project" value="InterPro"/>
</dbReference>
<feature type="domain" description="Iron-binding zinc finger CDGSH type" evidence="6">
    <location>
        <begin position="62"/>
        <end position="99"/>
    </location>
</feature>
<dbReference type="GO" id="GO:0005741">
    <property type="term" value="C:mitochondrial outer membrane"/>
    <property type="evidence" value="ECO:0007669"/>
    <property type="project" value="TreeGrafter"/>
</dbReference>